<dbReference type="Pfam" id="PF01451">
    <property type="entry name" value="LMWPc"/>
    <property type="match status" value="1"/>
</dbReference>
<reference evidence="7" key="1">
    <citation type="journal article" date="2019" name="Int. J. Syst. Evol. Microbiol.">
        <title>The Global Catalogue of Microorganisms (GCM) 10K type strain sequencing project: providing services to taxonomists for standard genome sequencing and annotation.</title>
        <authorList>
            <consortium name="The Broad Institute Genomics Platform"/>
            <consortium name="The Broad Institute Genome Sequencing Center for Infectious Disease"/>
            <person name="Wu L."/>
            <person name="Ma J."/>
        </authorList>
    </citation>
    <scope>NUCLEOTIDE SEQUENCE [LARGE SCALE GENOMIC DNA]</scope>
    <source>
        <strain evidence="7">CGMCC 4.7248</strain>
    </source>
</reference>
<dbReference type="PANTHER" id="PTHR11717:SF31">
    <property type="entry name" value="LOW MOLECULAR WEIGHT PROTEIN-TYROSINE-PHOSPHATASE ETP-RELATED"/>
    <property type="match status" value="1"/>
</dbReference>
<dbReference type="InterPro" id="IPR023485">
    <property type="entry name" value="Ptyr_pPase"/>
</dbReference>
<dbReference type="SMART" id="SM00226">
    <property type="entry name" value="LMWPc"/>
    <property type="match status" value="1"/>
</dbReference>
<keyword evidence="2" id="KW-0378">Hydrolase</keyword>
<organism evidence="6 7">
    <name type="scientific">Streptomyces bullii</name>
    <dbReference type="NCBI Taxonomy" id="349910"/>
    <lineage>
        <taxon>Bacteria</taxon>
        <taxon>Bacillati</taxon>
        <taxon>Actinomycetota</taxon>
        <taxon>Actinomycetes</taxon>
        <taxon>Kitasatosporales</taxon>
        <taxon>Streptomycetaceae</taxon>
        <taxon>Streptomyces</taxon>
    </lineage>
</organism>
<evidence type="ECO:0000313" key="6">
    <source>
        <dbReference type="EMBL" id="MFC5633128.1"/>
    </source>
</evidence>
<name>A0ABW0UJH2_9ACTN</name>
<keyword evidence="7" id="KW-1185">Reference proteome</keyword>
<keyword evidence="3" id="KW-0904">Protein phosphatase</keyword>
<dbReference type="PANTHER" id="PTHR11717">
    <property type="entry name" value="LOW MOLECULAR WEIGHT PROTEIN TYROSINE PHOSPHATASE"/>
    <property type="match status" value="1"/>
</dbReference>
<dbReference type="InterPro" id="IPR036196">
    <property type="entry name" value="Ptyr_pPase_sf"/>
</dbReference>
<evidence type="ECO:0000313" key="7">
    <source>
        <dbReference type="Proteomes" id="UP001596154"/>
    </source>
</evidence>
<accession>A0ABW0UJH2</accession>
<evidence type="ECO:0000256" key="1">
    <source>
        <dbReference type="ARBA" id="ARBA00011063"/>
    </source>
</evidence>
<dbReference type="InterPro" id="IPR017867">
    <property type="entry name" value="Tyr_phospatase_low_mol_wt"/>
</dbReference>
<evidence type="ECO:0000256" key="3">
    <source>
        <dbReference type="ARBA" id="ARBA00022912"/>
    </source>
</evidence>
<feature type="region of interest" description="Disordered" evidence="4">
    <location>
        <begin position="203"/>
        <end position="229"/>
    </location>
</feature>
<dbReference type="SUPFAM" id="SSF52788">
    <property type="entry name" value="Phosphotyrosine protein phosphatases I"/>
    <property type="match status" value="1"/>
</dbReference>
<proteinExistence type="inferred from homology"/>
<protein>
    <submittedName>
        <fullName evidence="6">Low molecular weight phosphatase family protein</fullName>
    </submittedName>
</protein>
<dbReference type="RefSeq" id="WP_381017661.1">
    <property type="nucleotide sequence ID" value="NZ_JBHSNY010000002.1"/>
</dbReference>
<dbReference type="PRINTS" id="PR00719">
    <property type="entry name" value="LMWPTPASE"/>
</dbReference>
<dbReference type="EMBL" id="JBHSNY010000002">
    <property type="protein sequence ID" value="MFC5633128.1"/>
    <property type="molecule type" value="Genomic_DNA"/>
</dbReference>
<gene>
    <name evidence="6" type="ORF">ACFPZJ_04830</name>
</gene>
<sequence>MFPTPASLPSGRGGTPFRVLFVCTGNLHRSPLAERLLKARLAASAGASAEFRVSSAGTAALVGTPMDPVAVTVLAELGGDPGGALARRLTAALVEDADLVLGAAAEHREAAVRLSPLWALQRAFTLREFARLLRPDDAAGVTEPAERAAALVRGAAARRGADGSGADDDDVADPYGAPLRVARQAAARIAESVDRIAAALLATPPNVRLSRPSPEPEESPGAGRPQGQG</sequence>
<evidence type="ECO:0000256" key="4">
    <source>
        <dbReference type="SAM" id="MobiDB-lite"/>
    </source>
</evidence>
<evidence type="ECO:0000256" key="2">
    <source>
        <dbReference type="ARBA" id="ARBA00022801"/>
    </source>
</evidence>
<evidence type="ECO:0000259" key="5">
    <source>
        <dbReference type="SMART" id="SM00226"/>
    </source>
</evidence>
<comment type="caution">
    <text evidence="6">The sequence shown here is derived from an EMBL/GenBank/DDBJ whole genome shotgun (WGS) entry which is preliminary data.</text>
</comment>
<dbReference type="InterPro" id="IPR050438">
    <property type="entry name" value="LMW_PTPase"/>
</dbReference>
<feature type="domain" description="Phosphotyrosine protein phosphatase I" evidence="5">
    <location>
        <begin position="17"/>
        <end position="199"/>
    </location>
</feature>
<dbReference type="Proteomes" id="UP001596154">
    <property type="component" value="Unassembled WGS sequence"/>
</dbReference>
<dbReference type="Gene3D" id="3.40.50.2300">
    <property type="match status" value="1"/>
</dbReference>
<comment type="similarity">
    <text evidence="1">Belongs to the low molecular weight phosphotyrosine protein phosphatase family.</text>
</comment>